<dbReference type="Pfam" id="PF22725">
    <property type="entry name" value="GFO_IDH_MocA_C3"/>
    <property type="match status" value="1"/>
</dbReference>
<evidence type="ECO:0000256" key="3">
    <source>
        <dbReference type="ARBA" id="ARBA00038984"/>
    </source>
</evidence>
<organism evidence="8 10">
    <name type="scientific">Planoprotostelium fungivorum</name>
    <dbReference type="NCBI Taxonomy" id="1890364"/>
    <lineage>
        <taxon>Eukaryota</taxon>
        <taxon>Amoebozoa</taxon>
        <taxon>Evosea</taxon>
        <taxon>Variosea</taxon>
        <taxon>Cavosteliida</taxon>
        <taxon>Cavosteliaceae</taxon>
        <taxon>Planoprotostelium</taxon>
    </lineage>
</organism>
<dbReference type="InterPro" id="IPR050984">
    <property type="entry name" value="Gfo/Idh/MocA_domain"/>
</dbReference>
<gene>
    <name evidence="8" type="ORF">PROFUN_12393</name>
    <name evidence="9" type="ORF">PROFUN_12401</name>
</gene>
<dbReference type="SUPFAM" id="SSF55347">
    <property type="entry name" value="Glyceraldehyde-3-phosphate dehydrogenase-like, C-terminal domain"/>
    <property type="match status" value="1"/>
</dbReference>
<evidence type="ECO:0000256" key="1">
    <source>
        <dbReference type="ARBA" id="ARBA00010928"/>
    </source>
</evidence>
<dbReference type="GO" id="GO:0000166">
    <property type="term" value="F:nucleotide binding"/>
    <property type="evidence" value="ECO:0007669"/>
    <property type="project" value="InterPro"/>
</dbReference>
<comment type="caution">
    <text evidence="8">The sequence shown here is derived from an EMBL/GenBank/DDBJ whole genome shotgun (WGS) entry which is preliminary data.</text>
</comment>
<dbReference type="OrthoDB" id="2129491at2759"/>
<accession>A0A2P6N7H7</accession>
<dbReference type="STRING" id="1890364.A0A2P6N7H7"/>
<dbReference type="InterPro" id="IPR036291">
    <property type="entry name" value="NAD(P)-bd_dom_sf"/>
</dbReference>
<protein>
    <recommendedName>
        <fullName evidence="3">D-xylose 1-dehydrogenase (NADP(+), D-xylono-1,5-lactone-forming)</fullName>
        <ecNumber evidence="3">1.1.1.179</ecNumber>
    </recommendedName>
    <alternativeName>
        <fullName evidence="4">D-xylose-NADP dehydrogenase</fullName>
    </alternativeName>
</protein>
<evidence type="ECO:0000256" key="4">
    <source>
        <dbReference type="ARBA" id="ARBA00042988"/>
    </source>
</evidence>
<evidence type="ECO:0000256" key="2">
    <source>
        <dbReference type="ARBA" id="ARBA00023002"/>
    </source>
</evidence>
<feature type="domain" description="GFO/IDH/MocA-like oxidoreductase" evidence="7">
    <location>
        <begin position="151"/>
        <end position="236"/>
    </location>
</feature>
<dbReference type="InterPro" id="IPR055170">
    <property type="entry name" value="GFO_IDH_MocA-like_dom"/>
</dbReference>
<proteinExistence type="inferred from homology"/>
<dbReference type="InterPro" id="IPR000683">
    <property type="entry name" value="Gfo/Idh/MocA-like_OxRdtase_N"/>
</dbReference>
<dbReference type="InParanoid" id="A0A2P6N7H7"/>
<dbReference type="EC" id="1.1.1.179" evidence="3"/>
<dbReference type="Gene3D" id="3.40.50.720">
    <property type="entry name" value="NAD(P)-binding Rossmann-like Domain"/>
    <property type="match status" value="1"/>
</dbReference>
<dbReference type="Proteomes" id="UP000241769">
    <property type="component" value="Unassembled WGS sequence"/>
</dbReference>
<dbReference type="Gene3D" id="3.30.360.10">
    <property type="entry name" value="Dihydrodipicolinate Reductase, domain 2"/>
    <property type="match status" value="1"/>
</dbReference>
<sequence length="331" mass="36541">MTTRGWVIVGTGLMGKLFPPDLIARPGNQIVGIVSRNKESAIKLAKMHGVSEDLCFTDFDAAVNRPEVHVVYLGTPPSEHSRQVIAAVKHGKAVLCEKPFTTNKKEAVEAVEFARKQKVFLLEALFSHYTPLWTALRQIFRGEHHQISITDLGRPLHLEANIGIPQNPDNAPSLFSSKCGGGALGAVSVYPINLAYTVFGERPTRYEGKIVNGATNVDEVNDITFEYEGGAKAHFLGRIREKDSAPAIIKTENGEIIVDAPWWCPKKMTVRIDGRSEIVLTAQIDGKGYGYEVDEVNRCLDEGLIESPVFDLNRSIDIMDLMDELKANLTQ</sequence>
<dbReference type="GO" id="GO:0047837">
    <property type="term" value="F:D-xylose 1-dehydrogenase (NADP+) activity"/>
    <property type="evidence" value="ECO:0007669"/>
    <property type="project" value="UniProtKB-EC"/>
</dbReference>
<evidence type="ECO:0000259" key="6">
    <source>
        <dbReference type="Pfam" id="PF01408"/>
    </source>
</evidence>
<comment type="similarity">
    <text evidence="1">Belongs to the Gfo/Idh/MocA family.</text>
</comment>
<evidence type="ECO:0000313" key="10">
    <source>
        <dbReference type="Proteomes" id="UP000241769"/>
    </source>
</evidence>
<evidence type="ECO:0000259" key="7">
    <source>
        <dbReference type="Pfam" id="PF22725"/>
    </source>
</evidence>
<dbReference type="SUPFAM" id="SSF51735">
    <property type="entry name" value="NAD(P)-binding Rossmann-fold domains"/>
    <property type="match status" value="1"/>
</dbReference>
<name>A0A2P6N7H7_9EUKA</name>
<reference evidence="8 10" key="1">
    <citation type="journal article" date="2018" name="Genome Biol. Evol.">
        <title>Multiple Roots of Fruiting Body Formation in Amoebozoa.</title>
        <authorList>
            <person name="Hillmann F."/>
            <person name="Forbes G."/>
            <person name="Novohradska S."/>
            <person name="Ferling I."/>
            <person name="Riege K."/>
            <person name="Groth M."/>
            <person name="Westermann M."/>
            <person name="Marz M."/>
            <person name="Spaller T."/>
            <person name="Winckler T."/>
            <person name="Schaap P."/>
            <person name="Glockner G."/>
        </authorList>
    </citation>
    <scope>NUCLEOTIDE SEQUENCE [LARGE SCALE GENOMIC DNA]</scope>
    <source>
        <strain evidence="8 10">Jena</strain>
    </source>
</reference>
<comment type="catalytic activity">
    <reaction evidence="5">
        <text>D-xylose + NADP(+) = D-xylono-1,5-lactone + NADPH + H(+)</text>
        <dbReference type="Rhea" id="RHEA:22000"/>
        <dbReference type="ChEBI" id="CHEBI:15378"/>
        <dbReference type="ChEBI" id="CHEBI:15867"/>
        <dbReference type="ChEBI" id="CHEBI:53455"/>
        <dbReference type="ChEBI" id="CHEBI:57783"/>
        <dbReference type="ChEBI" id="CHEBI:58349"/>
        <dbReference type="EC" id="1.1.1.179"/>
    </reaction>
</comment>
<evidence type="ECO:0000256" key="5">
    <source>
        <dbReference type="ARBA" id="ARBA00049233"/>
    </source>
</evidence>
<dbReference type="AlphaFoldDB" id="A0A2P6N7H7"/>
<keyword evidence="2" id="KW-0560">Oxidoreductase</keyword>
<feature type="domain" description="Gfo/Idh/MocA-like oxidoreductase N-terminal" evidence="6">
    <location>
        <begin position="6"/>
        <end position="121"/>
    </location>
</feature>
<dbReference type="EMBL" id="MDYQ01000166">
    <property type="protein sequence ID" value="PRP79912.1"/>
    <property type="molecule type" value="Genomic_DNA"/>
</dbReference>
<keyword evidence="10" id="KW-1185">Reference proteome</keyword>
<dbReference type="EMBL" id="MDYQ01000166">
    <property type="protein sequence ID" value="PRP79904.1"/>
    <property type="molecule type" value="Genomic_DNA"/>
</dbReference>
<evidence type="ECO:0000313" key="9">
    <source>
        <dbReference type="EMBL" id="PRP79912.1"/>
    </source>
</evidence>
<dbReference type="PANTHER" id="PTHR22604:SF105">
    <property type="entry name" value="TRANS-1,2-DIHYDROBENZENE-1,2-DIOL DEHYDROGENASE"/>
    <property type="match status" value="1"/>
</dbReference>
<dbReference type="PANTHER" id="PTHR22604">
    <property type="entry name" value="OXIDOREDUCTASES"/>
    <property type="match status" value="1"/>
</dbReference>
<evidence type="ECO:0000313" key="8">
    <source>
        <dbReference type="EMBL" id="PRP79904.1"/>
    </source>
</evidence>
<dbReference type="Pfam" id="PF01408">
    <property type="entry name" value="GFO_IDH_MocA"/>
    <property type="match status" value="1"/>
</dbReference>